<dbReference type="AlphaFoldDB" id="K5UWI4"/>
<feature type="compositionally biased region" description="Polar residues" evidence="2">
    <location>
        <begin position="36"/>
        <end position="54"/>
    </location>
</feature>
<dbReference type="STRING" id="650164.K5UWI4"/>
<evidence type="ECO:0000313" key="5">
    <source>
        <dbReference type="Proteomes" id="UP000008370"/>
    </source>
</evidence>
<proteinExistence type="predicted"/>
<dbReference type="EMBL" id="JH930473">
    <property type="protein sequence ID" value="EKM54396.1"/>
    <property type="molecule type" value="Genomic_DNA"/>
</dbReference>
<dbReference type="InterPro" id="IPR015671">
    <property type="entry name" value="GSCR1_dom"/>
</dbReference>
<dbReference type="RefSeq" id="XP_007397090.1">
    <property type="nucleotide sequence ID" value="XM_007397028.1"/>
</dbReference>
<feature type="domain" description="GLTSCR protein conserved" evidence="3">
    <location>
        <begin position="113"/>
        <end position="224"/>
    </location>
</feature>
<dbReference type="KEGG" id="pco:PHACADRAFT_210196"/>
<dbReference type="Proteomes" id="UP000008370">
    <property type="component" value="Unassembled WGS sequence"/>
</dbReference>
<feature type="compositionally biased region" description="Low complexity" evidence="2">
    <location>
        <begin position="459"/>
        <end position="479"/>
    </location>
</feature>
<keyword evidence="1" id="KW-0175">Coiled coil</keyword>
<protein>
    <recommendedName>
        <fullName evidence="3">GLTSCR protein conserved domain-containing protein</fullName>
    </recommendedName>
</protein>
<accession>K5UWI4</accession>
<sequence length="496" mass="51471">MSRFPESPTPVTPSTPVSSSAGPSTSNNHVAAEGSLSRTASTSEPPASSLSAPTLQVDATKPATASSRPLVSVNVEALIQDVMRRGAQKGRDEEEIEAMVQTAARVAQRIAADQTAALQPDTESAFTDAADAVRRLLPYHIFRHPAEDLTGRKGKRKATEEDLLREEIAETKFAIECWKRKTVLERKFRRIRMNEGKRRVPDDQAYFLAQAALEAERVGLTKLNSEYRDAKAELDRIEREKKAAAAAAAPPPPAPATPVAARLPYYLPPAVMTAPISSTFAASPTAYAAQYRNYTYSYSQPFGTPYSYTAPSNTSTSTAPRKATPISRTPTNVPVLQLAPPSAAQPAPQASSFSVPASGATTPVSAAPTTPVASMAPIPVHLPVSSLMSLSALGIVPIPVANAPPADQPQPACVLKGTTHNGTMVSLDINVSALGQAQASGLAVLLSALTATARTGVAAASGPAPATGGTDTSGTATGTNGVSQTASSDTSPTNGG</sequence>
<name>K5UWI4_PHACS</name>
<dbReference type="HOGENOM" id="CLU_038167_1_0_1"/>
<dbReference type="GeneID" id="18912940"/>
<evidence type="ECO:0000256" key="1">
    <source>
        <dbReference type="SAM" id="Coils"/>
    </source>
</evidence>
<gene>
    <name evidence="4" type="ORF">PHACADRAFT_210196</name>
</gene>
<evidence type="ECO:0000259" key="3">
    <source>
        <dbReference type="Pfam" id="PF15249"/>
    </source>
</evidence>
<evidence type="ECO:0000313" key="4">
    <source>
        <dbReference type="EMBL" id="EKM54396.1"/>
    </source>
</evidence>
<feature type="region of interest" description="Disordered" evidence="2">
    <location>
        <begin position="1"/>
        <end position="70"/>
    </location>
</feature>
<dbReference type="OrthoDB" id="2556847at2759"/>
<evidence type="ECO:0000256" key="2">
    <source>
        <dbReference type="SAM" id="MobiDB-lite"/>
    </source>
</evidence>
<feature type="compositionally biased region" description="Polar residues" evidence="2">
    <location>
        <begin position="480"/>
        <end position="496"/>
    </location>
</feature>
<feature type="region of interest" description="Disordered" evidence="2">
    <location>
        <begin position="459"/>
        <end position="496"/>
    </location>
</feature>
<reference evidence="4 5" key="1">
    <citation type="journal article" date="2012" name="BMC Genomics">
        <title>Comparative genomics of the white-rot fungi, Phanerochaete carnosa and P. chrysosporium, to elucidate the genetic basis of the distinct wood types they colonize.</title>
        <authorList>
            <person name="Suzuki H."/>
            <person name="MacDonald J."/>
            <person name="Syed K."/>
            <person name="Salamov A."/>
            <person name="Hori C."/>
            <person name="Aerts A."/>
            <person name="Henrissat B."/>
            <person name="Wiebenga A."/>
            <person name="vanKuyk P.A."/>
            <person name="Barry K."/>
            <person name="Lindquist E."/>
            <person name="LaButti K."/>
            <person name="Lapidus A."/>
            <person name="Lucas S."/>
            <person name="Coutinho P."/>
            <person name="Gong Y."/>
            <person name="Samejima M."/>
            <person name="Mahadevan R."/>
            <person name="Abou-Zaid M."/>
            <person name="de Vries R.P."/>
            <person name="Igarashi K."/>
            <person name="Yadav J.S."/>
            <person name="Grigoriev I.V."/>
            <person name="Master E.R."/>
        </authorList>
    </citation>
    <scope>NUCLEOTIDE SEQUENCE [LARGE SCALE GENOMIC DNA]</scope>
    <source>
        <strain evidence="4 5">HHB-10118-sp</strain>
    </source>
</reference>
<organism evidence="4 5">
    <name type="scientific">Phanerochaete carnosa (strain HHB-10118-sp)</name>
    <name type="common">White-rot fungus</name>
    <name type="synonym">Peniophora carnosa</name>
    <dbReference type="NCBI Taxonomy" id="650164"/>
    <lineage>
        <taxon>Eukaryota</taxon>
        <taxon>Fungi</taxon>
        <taxon>Dikarya</taxon>
        <taxon>Basidiomycota</taxon>
        <taxon>Agaricomycotina</taxon>
        <taxon>Agaricomycetes</taxon>
        <taxon>Polyporales</taxon>
        <taxon>Phanerochaetaceae</taxon>
        <taxon>Phanerochaete</taxon>
    </lineage>
</organism>
<dbReference type="InParanoid" id="K5UWI4"/>
<feature type="coiled-coil region" evidence="1">
    <location>
        <begin position="220"/>
        <end position="247"/>
    </location>
</feature>
<keyword evidence="5" id="KW-1185">Reference proteome</keyword>
<dbReference type="Pfam" id="PF15249">
    <property type="entry name" value="GLTSCR1"/>
    <property type="match status" value="1"/>
</dbReference>
<feature type="compositionally biased region" description="Low complexity" evidence="2">
    <location>
        <begin position="14"/>
        <end position="26"/>
    </location>
</feature>